<dbReference type="Proteomes" id="UP000017842">
    <property type="component" value="Unassembled WGS sequence"/>
</dbReference>
<keyword evidence="2" id="KW-1185">Reference proteome</keyword>
<organism evidence="1 2">
    <name type="scientific">Methyloglobulus morosus KoM1</name>
    <dbReference type="NCBI Taxonomy" id="1116472"/>
    <lineage>
        <taxon>Bacteria</taxon>
        <taxon>Pseudomonadati</taxon>
        <taxon>Pseudomonadota</taxon>
        <taxon>Gammaproteobacteria</taxon>
        <taxon>Methylococcales</taxon>
        <taxon>Methylococcaceae</taxon>
        <taxon>Methyloglobulus</taxon>
    </lineage>
</organism>
<evidence type="ECO:0000313" key="2">
    <source>
        <dbReference type="Proteomes" id="UP000017842"/>
    </source>
</evidence>
<accession>V5BZE2</accession>
<dbReference type="AlphaFoldDB" id="V5BZE2"/>
<protein>
    <submittedName>
        <fullName evidence="1">Uncharacterized protein</fullName>
    </submittedName>
</protein>
<proteinExistence type="predicted"/>
<evidence type="ECO:0000313" key="1">
    <source>
        <dbReference type="EMBL" id="ESS71592.1"/>
    </source>
</evidence>
<dbReference type="EMBL" id="AYLO01000090">
    <property type="protein sequence ID" value="ESS71592.1"/>
    <property type="molecule type" value="Genomic_DNA"/>
</dbReference>
<gene>
    <name evidence="1" type="ORF">MGMO_94c00070</name>
</gene>
<reference evidence="1 2" key="1">
    <citation type="journal article" date="2013" name="Genome Announc.">
        <title>Draft Genome Sequence of the Methanotrophic Gammaproteobacterium Methyloglobulus morosus DSM 22980 Strain KoM1.</title>
        <authorList>
            <person name="Poehlein A."/>
            <person name="Deutzmann J.S."/>
            <person name="Daniel R."/>
            <person name="Simeonova D.D."/>
        </authorList>
    </citation>
    <scope>NUCLEOTIDE SEQUENCE [LARGE SCALE GENOMIC DNA]</scope>
    <source>
        <strain evidence="1 2">KoM1</strain>
    </source>
</reference>
<name>V5BZE2_9GAMM</name>
<sequence length="47" mass="5260">MRQGLIVKAIELSQEIRIARLLDLSSQSTALELIQAPIERNTNPELS</sequence>
<comment type="caution">
    <text evidence="1">The sequence shown here is derived from an EMBL/GenBank/DDBJ whole genome shotgun (WGS) entry which is preliminary data.</text>
</comment>